<name>A0ABS0CXQ5_9NOCA</name>
<dbReference type="InterPro" id="IPR050584">
    <property type="entry name" value="Cholesterol_7-desaturase"/>
</dbReference>
<dbReference type="RefSeq" id="WP_195132601.1">
    <property type="nucleotide sequence ID" value="NZ_JADLQX010000026.1"/>
</dbReference>
<keyword evidence="8" id="KW-1185">Reference proteome</keyword>
<dbReference type="Pfam" id="PF19299">
    <property type="entry name" value="DUF5914"/>
    <property type="match status" value="1"/>
</dbReference>
<evidence type="ECO:0000256" key="5">
    <source>
        <dbReference type="ARBA" id="ARBA00023014"/>
    </source>
</evidence>
<dbReference type="InterPro" id="IPR036922">
    <property type="entry name" value="Rieske_2Fe-2S_sf"/>
</dbReference>
<dbReference type="InterPro" id="IPR017941">
    <property type="entry name" value="Rieske_2Fe-2S"/>
</dbReference>
<evidence type="ECO:0000313" key="8">
    <source>
        <dbReference type="Proteomes" id="UP000702209"/>
    </source>
</evidence>
<dbReference type="Proteomes" id="UP000702209">
    <property type="component" value="Unassembled WGS sequence"/>
</dbReference>
<gene>
    <name evidence="7" type="ORF">IU459_28140</name>
</gene>
<keyword evidence="2" id="KW-0479">Metal-binding</keyword>
<dbReference type="PANTHER" id="PTHR21266">
    <property type="entry name" value="IRON-SULFUR DOMAIN CONTAINING PROTEIN"/>
    <property type="match status" value="1"/>
</dbReference>
<evidence type="ECO:0000256" key="3">
    <source>
        <dbReference type="ARBA" id="ARBA00023002"/>
    </source>
</evidence>
<keyword evidence="4" id="KW-0408">Iron</keyword>
<dbReference type="PROSITE" id="PS51296">
    <property type="entry name" value="RIESKE"/>
    <property type="match status" value="1"/>
</dbReference>
<evidence type="ECO:0000256" key="2">
    <source>
        <dbReference type="ARBA" id="ARBA00022723"/>
    </source>
</evidence>
<dbReference type="EMBL" id="JADLQX010000026">
    <property type="protein sequence ID" value="MBF6301381.1"/>
    <property type="molecule type" value="Genomic_DNA"/>
</dbReference>
<keyword evidence="3" id="KW-0560">Oxidoreductase</keyword>
<organism evidence="7 8">
    <name type="scientific">Nocardia amamiensis</name>
    <dbReference type="NCBI Taxonomy" id="404578"/>
    <lineage>
        <taxon>Bacteria</taxon>
        <taxon>Bacillati</taxon>
        <taxon>Actinomycetota</taxon>
        <taxon>Actinomycetes</taxon>
        <taxon>Mycobacteriales</taxon>
        <taxon>Nocardiaceae</taxon>
        <taxon>Nocardia</taxon>
    </lineage>
</organism>
<protein>
    <submittedName>
        <fullName evidence="7">Rieske 2Fe-2S domain-containing protein</fullName>
    </submittedName>
</protein>
<comment type="caution">
    <text evidence="7">The sequence shown here is derived from an EMBL/GenBank/DDBJ whole genome shotgun (WGS) entry which is preliminary data.</text>
</comment>
<accession>A0ABS0CXQ5</accession>
<evidence type="ECO:0000256" key="4">
    <source>
        <dbReference type="ARBA" id="ARBA00023004"/>
    </source>
</evidence>
<reference evidence="7 8" key="1">
    <citation type="submission" date="2020-10" db="EMBL/GenBank/DDBJ databases">
        <title>Identification of Nocardia species via Next-generation sequencing and recognition of intraspecies genetic diversity.</title>
        <authorList>
            <person name="Li P."/>
            <person name="Li P."/>
            <person name="Lu B."/>
        </authorList>
    </citation>
    <scope>NUCLEOTIDE SEQUENCE [LARGE SCALE GENOMIC DNA]</scope>
    <source>
        <strain evidence="7 8">BJ06-0157</strain>
    </source>
</reference>
<evidence type="ECO:0000313" key="7">
    <source>
        <dbReference type="EMBL" id="MBF6301381.1"/>
    </source>
</evidence>
<dbReference type="Pfam" id="PF00355">
    <property type="entry name" value="Rieske"/>
    <property type="match status" value="1"/>
</dbReference>
<dbReference type="Gene3D" id="2.102.10.10">
    <property type="entry name" value="Rieske [2Fe-2S] iron-sulphur domain"/>
    <property type="match status" value="1"/>
</dbReference>
<evidence type="ECO:0000259" key="6">
    <source>
        <dbReference type="PROSITE" id="PS51296"/>
    </source>
</evidence>
<keyword evidence="1" id="KW-0001">2Fe-2S</keyword>
<proteinExistence type="predicted"/>
<feature type="domain" description="Rieske" evidence="6">
    <location>
        <begin position="55"/>
        <end position="144"/>
    </location>
</feature>
<sequence length="348" mass="38871">MKAIRAIPAHWWKTSPLRPIAPQVWSEQRPTYGQARPQLIEAALRSASQRPSGNWFVLAASRDITAKRPFGTTVAGVEIVAWRDTRGLLHAGPGACPHLGADLATARVHDGALLCRWHGLRIDGRCTPRWAPFPAHDDGVLTWVRLDTIGREQPTDTPILTARPADTRVHAVITLTGICEPADIIANRLDPWHGSWFHPYSFAHLDVTRTPRQDDDRFLVTVTFRVTRHLGVPVEAEFTCPDPRTIVMRILSGEGAGSIVETHATPAGIDGDGRARTTVVEAIIADSARPGFRHAPRTLPLLRPLMRRAAQRLWRDDFSYAERRYHLRTQGNRTPVHPNRTPRTNEVC</sequence>
<dbReference type="PANTHER" id="PTHR21266:SF60">
    <property type="entry name" value="3-KETOSTEROID-9-ALPHA-MONOOXYGENASE, OXYGENASE COMPONENT"/>
    <property type="match status" value="1"/>
</dbReference>
<keyword evidence="5" id="KW-0411">Iron-sulfur</keyword>
<evidence type="ECO:0000256" key="1">
    <source>
        <dbReference type="ARBA" id="ARBA00022714"/>
    </source>
</evidence>
<dbReference type="SUPFAM" id="SSF50022">
    <property type="entry name" value="ISP domain"/>
    <property type="match status" value="1"/>
</dbReference>
<dbReference type="InterPro" id="IPR045612">
    <property type="entry name" value="DUF5914"/>
</dbReference>